<evidence type="ECO:0000313" key="4">
    <source>
        <dbReference type="EMBL" id="MDN4479873.1"/>
    </source>
</evidence>
<feature type="domain" description="Heparinase II/III-like C-terminal" evidence="3">
    <location>
        <begin position="407"/>
        <end position="527"/>
    </location>
</feature>
<organism evidence="4 5">
    <name type="scientific">Demequina muriae</name>
    <dbReference type="NCBI Taxonomy" id="3051664"/>
    <lineage>
        <taxon>Bacteria</taxon>
        <taxon>Bacillati</taxon>
        <taxon>Actinomycetota</taxon>
        <taxon>Actinomycetes</taxon>
        <taxon>Micrococcales</taxon>
        <taxon>Demequinaceae</taxon>
        <taxon>Demequina</taxon>
    </lineage>
</organism>
<dbReference type="EMBL" id="JAUHQA010000001">
    <property type="protein sequence ID" value="MDN4479873.1"/>
    <property type="molecule type" value="Genomic_DNA"/>
</dbReference>
<accession>A0ABT8GEK7</accession>
<dbReference type="Gene3D" id="2.70.98.70">
    <property type="match status" value="1"/>
</dbReference>
<keyword evidence="5" id="KW-1185">Reference proteome</keyword>
<evidence type="ECO:0000256" key="1">
    <source>
        <dbReference type="ARBA" id="ARBA00004196"/>
    </source>
</evidence>
<dbReference type="InterPro" id="IPR012480">
    <property type="entry name" value="Hepar_II_III_C"/>
</dbReference>
<dbReference type="Pfam" id="PF07940">
    <property type="entry name" value="Hepar_II_III_C"/>
    <property type="match status" value="1"/>
</dbReference>
<reference evidence="4" key="1">
    <citation type="submission" date="2023-06" db="EMBL/GenBank/DDBJ databases">
        <title>Egi l300058.</title>
        <authorList>
            <person name="Gao L."/>
            <person name="Fang B.-Z."/>
            <person name="Li W.-J."/>
        </authorList>
    </citation>
    <scope>NUCLEOTIDE SEQUENCE</scope>
    <source>
        <strain evidence="4">EGI L300058</strain>
    </source>
</reference>
<evidence type="ECO:0000256" key="2">
    <source>
        <dbReference type="SAM" id="MobiDB-lite"/>
    </source>
</evidence>
<dbReference type="Proteomes" id="UP001172708">
    <property type="component" value="Unassembled WGS sequence"/>
</dbReference>
<comment type="subcellular location">
    <subcellularLocation>
        <location evidence="1">Cell envelope</location>
    </subcellularLocation>
</comment>
<gene>
    <name evidence="4" type="ORF">QQX02_02915</name>
</gene>
<dbReference type="InterPro" id="IPR008929">
    <property type="entry name" value="Chondroitin_lyas"/>
</dbReference>
<sequence length="624" mass="68443">MVAEPPPEGPLMQAWSTVRERKPAPLPVAPASDRSTWGNPQALHGPSVDAIMARAQDDLGTDWPVVPASLYARYHRDGDRTLYEDYVHARHQRLTRAAVTAAVSLEPRWIDEVVDGVTALCEQSSWCWPAHDEVGDRGDHVPDMTRPYLDLGAGEVLAQLAWIDALLGEQLDAHAPGLRRRVRHEARSRAFAPFVRRRDWHWIGLDGDVHNWNPWIHGNVICGALALLDGAERDEVLALAVAGLDLYLSRLPDDGAIDEGYGYWWNGACRALEAIHLLQQCFGPLDLTALGALRASIEFPAAMNLAGPWFVSVSDSSARPHESAPWHSLHRAASEWGLTSSARFAASRVEAATAVATEDQGCGRTLLALTDTAWHRAMGSAPPAAADVWLPSIELGILRPRGHHRLTAVLKGGHNAEHHNHLDVGSCIIALDGVPVIVDPGRPTYTRETFSPRRYDIWTMQDAWHSVPAIAGIGQGQGASWRAGEARMSSTEEHGELSIDLAGAYPDCPAPWWRRTLRVDHAAGTVTLEDAWPAFAAESPTLWRVIIAGEVDHGHGRGPVRVRTLAGRTVVLDWDATLTSTWDHRVIDDPMLTRVWGDSLSRLTVRVPHAQTSASFALTIREEP</sequence>
<feature type="region of interest" description="Disordered" evidence="2">
    <location>
        <begin position="20"/>
        <end position="42"/>
    </location>
</feature>
<evidence type="ECO:0000313" key="5">
    <source>
        <dbReference type="Proteomes" id="UP001172708"/>
    </source>
</evidence>
<protein>
    <submittedName>
        <fullName evidence="4">Heparinase II/III family protein</fullName>
    </submittedName>
</protein>
<dbReference type="SUPFAM" id="SSF48230">
    <property type="entry name" value="Chondroitin AC/alginate lyase"/>
    <property type="match status" value="1"/>
</dbReference>
<dbReference type="Gene3D" id="1.50.10.100">
    <property type="entry name" value="Chondroitin AC/alginate lyase"/>
    <property type="match status" value="1"/>
</dbReference>
<evidence type="ECO:0000259" key="3">
    <source>
        <dbReference type="Pfam" id="PF07940"/>
    </source>
</evidence>
<dbReference type="RefSeq" id="WP_301141106.1">
    <property type="nucleotide sequence ID" value="NZ_JAUHQA010000001.1"/>
</dbReference>
<proteinExistence type="predicted"/>
<name>A0ABT8GEK7_9MICO</name>
<comment type="caution">
    <text evidence="4">The sequence shown here is derived from an EMBL/GenBank/DDBJ whole genome shotgun (WGS) entry which is preliminary data.</text>
</comment>